<dbReference type="SUPFAM" id="SSF46955">
    <property type="entry name" value="Putative DNA-binding domain"/>
    <property type="match status" value="1"/>
</dbReference>
<evidence type="ECO:0000259" key="6">
    <source>
        <dbReference type="PROSITE" id="PS50937"/>
    </source>
</evidence>
<gene>
    <name evidence="7" type="ORF">HGK34_07595</name>
</gene>
<dbReference type="RefSeq" id="WP_201845970.1">
    <property type="nucleotide sequence ID" value="NZ_JABBYC010000008.1"/>
</dbReference>
<dbReference type="PROSITE" id="PS50937">
    <property type="entry name" value="HTH_MERR_2"/>
    <property type="match status" value="1"/>
</dbReference>
<evidence type="ECO:0000313" key="7">
    <source>
        <dbReference type="EMBL" id="MBL0886137.1"/>
    </source>
</evidence>
<dbReference type="InterPro" id="IPR047057">
    <property type="entry name" value="MerR_fam"/>
</dbReference>
<keyword evidence="1" id="KW-0805">Transcription regulation</keyword>
<dbReference type="Pfam" id="PF13411">
    <property type="entry name" value="MerR_1"/>
    <property type="match status" value="1"/>
</dbReference>
<evidence type="ECO:0000256" key="1">
    <source>
        <dbReference type="ARBA" id="ARBA00023015"/>
    </source>
</evidence>
<evidence type="ECO:0000256" key="5">
    <source>
        <dbReference type="SAM" id="Coils"/>
    </source>
</evidence>
<protein>
    <submittedName>
        <fullName evidence="7">MerR family transcriptional regulator</fullName>
    </submittedName>
</protein>
<dbReference type="SUPFAM" id="SSF89082">
    <property type="entry name" value="Antibiotic binding domain of TipA-like multidrug resistance regulators"/>
    <property type="match status" value="1"/>
</dbReference>
<evidence type="ECO:0000256" key="4">
    <source>
        <dbReference type="ARBA" id="ARBA00023163"/>
    </source>
</evidence>
<feature type="domain" description="HTH merR-type" evidence="6">
    <location>
        <begin position="1"/>
        <end position="71"/>
    </location>
</feature>
<dbReference type="PANTHER" id="PTHR30204:SF90">
    <property type="entry name" value="HTH-TYPE TRANSCRIPTIONAL ACTIVATOR MTA"/>
    <property type="match status" value="1"/>
</dbReference>
<dbReference type="InterPro" id="IPR009061">
    <property type="entry name" value="DNA-bd_dom_put_sf"/>
</dbReference>
<dbReference type="InterPro" id="IPR000551">
    <property type="entry name" value="MerR-type_HTH_dom"/>
</dbReference>
<evidence type="ECO:0000256" key="2">
    <source>
        <dbReference type="ARBA" id="ARBA00023125"/>
    </source>
</evidence>
<dbReference type="Gene3D" id="1.10.490.50">
    <property type="entry name" value="Antibiotic binding domain of TipA-like multidrug resistance regulators"/>
    <property type="match status" value="1"/>
</dbReference>
<dbReference type="Proteomes" id="UP000675409">
    <property type="component" value="Unassembled WGS sequence"/>
</dbReference>
<dbReference type="EMBL" id="JABBYC010000008">
    <property type="protein sequence ID" value="MBL0886137.1"/>
    <property type="molecule type" value="Genomic_DNA"/>
</dbReference>
<comment type="caution">
    <text evidence="7">The sequence shown here is derived from an EMBL/GenBank/DDBJ whole genome shotgun (WGS) entry which is preliminary data.</text>
</comment>
<evidence type="ECO:0000256" key="3">
    <source>
        <dbReference type="ARBA" id="ARBA00023159"/>
    </source>
</evidence>
<accession>A0ABS1LIT0</accession>
<dbReference type="Pfam" id="PF07739">
    <property type="entry name" value="TipAS"/>
    <property type="match status" value="1"/>
</dbReference>
<keyword evidence="8" id="KW-1185">Reference proteome</keyword>
<keyword evidence="4" id="KW-0804">Transcription</keyword>
<dbReference type="PRINTS" id="PR00040">
    <property type="entry name" value="HTHMERR"/>
</dbReference>
<keyword evidence="3" id="KW-0010">Activator</keyword>
<feature type="coiled-coil region" evidence="5">
    <location>
        <begin position="76"/>
        <end position="103"/>
    </location>
</feature>
<dbReference type="InterPro" id="IPR036244">
    <property type="entry name" value="TipA-like_antibiotic-bd"/>
</dbReference>
<reference evidence="7 8" key="1">
    <citation type="journal article" date="2021" name="Arch. Microbiol.">
        <title>Myceligenerans indicum sp. nov., an actinobacterium isolated from mangrove sediment of Sundarbans, India.</title>
        <authorList>
            <person name="Asha K."/>
            <person name="Bhadury P."/>
        </authorList>
    </citation>
    <scope>NUCLEOTIDE SEQUENCE [LARGE SCALE GENOMIC DNA]</scope>
    <source>
        <strain evidence="7 8">I2</strain>
    </source>
</reference>
<name>A0ABS1LIT0_9MICO</name>
<dbReference type="PANTHER" id="PTHR30204">
    <property type="entry name" value="REDOX-CYCLING DRUG-SENSING TRANSCRIPTIONAL ACTIVATOR SOXR"/>
    <property type="match status" value="1"/>
</dbReference>
<sequence>MSWSIQEIARIAGTTSRTLRHYEQVGLLEPAGRAPGGARRYDQEALIRLQRILLLRELGMGLAEIGGALRSEPDAARALNAHREQLRAEQDLVERRLASLDRTIHAIETGDSIVAEDMFDGFDHTRHKEEVERRWGEEAYARGDAWWRGLGPEARKEWQAELTTLNQEWSAGASAGLDPAGDDAQAIAARHADWLAGIPGTPGHGTGAPIKEYLVGLAEMYVADERFAANYGGVKGATFVRDTLTVYADRNL</sequence>
<proteinExistence type="predicted"/>
<keyword evidence="5" id="KW-0175">Coiled coil</keyword>
<evidence type="ECO:0000313" key="8">
    <source>
        <dbReference type="Proteomes" id="UP000675409"/>
    </source>
</evidence>
<dbReference type="InterPro" id="IPR012925">
    <property type="entry name" value="TipAS_dom"/>
</dbReference>
<dbReference type="Gene3D" id="1.10.1660.10">
    <property type="match status" value="1"/>
</dbReference>
<organism evidence="7 8">
    <name type="scientific">Myceligenerans indicum</name>
    <dbReference type="NCBI Taxonomy" id="2593663"/>
    <lineage>
        <taxon>Bacteria</taxon>
        <taxon>Bacillati</taxon>
        <taxon>Actinomycetota</taxon>
        <taxon>Actinomycetes</taxon>
        <taxon>Micrococcales</taxon>
        <taxon>Promicromonosporaceae</taxon>
        <taxon>Myceligenerans</taxon>
    </lineage>
</organism>
<keyword evidence="2" id="KW-0238">DNA-binding</keyword>
<dbReference type="SMART" id="SM00422">
    <property type="entry name" value="HTH_MERR"/>
    <property type="match status" value="1"/>
</dbReference>